<proteinExistence type="predicted"/>
<evidence type="ECO:0000313" key="3">
    <source>
        <dbReference type="EMBL" id="KMQ58358.1"/>
    </source>
</evidence>
<feature type="region of interest" description="Disordered" evidence="1">
    <location>
        <begin position="238"/>
        <end position="262"/>
    </location>
</feature>
<dbReference type="AlphaFoldDB" id="A0A0J7HWF0"/>
<feature type="compositionally biased region" description="Basic and acidic residues" evidence="1">
    <location>
        <begin position="238"/>
        <end position="252"/>
    </location>
</feature>
<dbReference type="OrthoDB" id="3035232at2"/>
<evidence type="ECO:0000256" key="1">
    <source>
        <dbReference type="SAM" id="MobiDB-lite"/>
    </source>
</evidence>
<dbReference type="InterPro" id="IPR005094">
    <property type="entry name" value="Endonuclease_MobA/VirD2"/>
</dbReference>
<dbReference type="Gene3D" id="3.30.930.30">
    <property type="match status" value="1"/>
</dbReference>
<dbReference type="Proteomes" id="UP000036261">
    <property type="component" value="Unassembled WGS sequence"/>
</dbReference>
<keyword evidence="4" id="KW-1185">Reference proteome</keyword>
<protein>
    <recommendedName>
        <fullName evidence="2">MobA/VirD2-like nuclease domain-containing protein</fullName>
    </recommendedName>
</protein>
<dbReference type="EMBL" id="LFND01000010">
    <property type="protein sequence ID" value="KMQ58358.1"/>
    <property type="molecule type" value="Genomic_DNA"/>
</dbReference>
<organism evidence="3 4">
    <name type="scientific">Chryseobacterium angstadtii</name>
    <dbReference type="NCBI Taxonomy" id="558151"/>
    <lineage>
        <taxon>Bacteria</taxon>
        <taxon>Pseudomonadati</taxon>
        <taxon>Bacteroidota</taxon>
        <taxon>Flavobacteriia</taxon>
        <taxon>Flavobacteriales</taxon>
        <taxon>Weeksellaceae</taxon>
        <taxon>Chryseobacterium group</taxon>
        <taxon>Chryseobacterium</taxon>
    </lineage>
</organism>
<sequence length="262" mass="30430">MIAKAKSVKGSLAAALYKEREDKQHEFICQNNMIGENAKERWEEMRDIANLNSRTENKYIENVISPPKEIGEKLTKEDWEKIAKDYAEKMHFGENQWYAVKHNNTDEPHLHIIVNRIDFSAKNTINSQYIGEKSGKAVEAMSRERGWKTAQEFAKEKKEEIKASLQNSVGSSRSWGEVAEKMKSQGYHLELSYKEGNKLNGARVIPLQEFKNKEDMSRREELAKKGYKLSEIDRKTKISDLDKKLKENELKQAKTQNYGRSR</sequence>
<evidence type="ECO:0000259" key="2">
    <source>
        <dbReference type="Pfam" id="PF03432"/>
    </source>
</evidence>
<dbReference type="Pfam" id="PF03432">
    <property type="entry name" value="Relaxase"/>
    <property type="match status" value="1"/>
</dbReference>
<feature type="compositionally biased region" description="Polar residues" evidence="1">
    <location>
        <begin position="253"/>
        <end position="262"/>
    </location>
</feature>
<accession>A0A0J7HWF0</accession>
<evidence type="ECO:0000313" key="4">
    <source>
        <dbReference type="Proteomes" id="UP000036261"/>
    </source>
</evidence>
<dbReference type="PATRIC" id="fig|558151.6.peg.4750"/>
<comment type="caution">
    <text evidence="3">The sequence shown here is derived from an EMBL/GenBank/DDBJ whole genome shotgun (WGS) entry which is preliminary data.</text>
</comment>
<dbReference type="STRING" id="558151.ACM46_22690"/>
<feature type="domain" description="MobA/VirD2-like nuclease" evidence="2">
    <location>
        <begin position="18"/>
        <end position="147"/>
    </location>
</feature>
<reference evidence="3 4" key="1">
    <citation type="journal article" date="2013" name="Int. J. Syst. Evol. Microbiol.">
        <title>Chryseobacterium angstadtii sp. nov., isolated from a newt tank.</title>
        <authorList>
            <person name="Kirk K.E."/>
            <person name="Hoffman J.A."/>
            <person name="Smith K.A."/>
            <person name="Strahan B.L."/>
            <person name="Failor K.C."/>
            <person name="Krebs J.E."/>
            <person name="Gale A.N."/>
            <person name="Do T.D."/>
            <person name="Sontag T.C."/>
            <person name="Batties A.M."/>
            <person name="Mistiszyn K."/>
            <person name="Newman J.D."/>
        </authorList>
    </citation>
    <scope>NUCLEOTIDE SEQUENCE [LARGE SCALE GENOMIC DNA]</scope>
    <source>
        <strain evidence="3 4">KM</strain>
    </source>
</reference>
<dbReference type="RefSeq" id="WP_048508959.1">
    <property type="nucleotide sequence ID" value="NZ_LFND01000010.1"/>
</dbReference>
<name>A0A0J7HWF0_9FLAO</name>
<gene>
    <name evidence="3" type="ORF">ACM46_22690</name>
</gene>